<sequence length="62" mass="6552">IWKVRRKASNIPPLAAKEKLNTSGTVSQGSVTGNRTNKGTDGTGNKVMVIWKPSEGASQDIA</sequence>
<evidence type="ECO:0000313" key="3">
    <source>
        <dbReference type="Proteomes" id="UP000823775"/>
    </source>
</evidence>
<dbReference type="EMBL" id="JACEIK010002473">
    <property type="protein sequence ID" value="MCD9561423.1"/>
    <property type="molecule type" value="Genomic_DNA"/>
</dbReference>
<protein>
    <submittedName>
        <fullName evidence="2">Uncharacterized protein</fullName>
    </submittedName>
</protein>
<comment type="caution">
    <text evidence="2">The sequence shown here is derived from an EMBL/GenBank/DDBJ whole genome shotgun (WGS) entry which is preliminary data.</text>
</comment>
<feature type="non-terminal residue" evidence="2">
    <location>
        <position position="62"/>
    </location>
</feature>
<keyword evidence="3" id="KW-1185">Reference proteome</keyword>
<organism evidence="2 3">
    <name type="scientific">Datura stramonium</name>
    <name type="common">Jimsonweed</name>
    <name type="synonym">Common thornapple</name>
    <dbReference type="NCBI Taxonomy" id="4076"/>
    <lineage>
        <taxon>Eukaryota</taxon>
        <taxon>Viridiplantae</taxon>
        <taxon>Streptophyta</taxon>
        <taxon>Embryophyta</taxon>
        <taxon>Tracheophyta</taxon>
        <taxon>Spermatophyta</taxon>
        <taxon>Magnoliopsida</taxon>
        <taxon>eudicotyledons</taxon>
        <taxon>Gunneridae</taxon>
        <taxon>Pentapetalae</taxon>
        <taxon>asterids</taxon>
        <taxon>lamiids</taxon>
        <taxon>Solanales</taxon>
        <taxon>Solanaceae</taxon>
        <taxon>Solanoideae</taxon>
        <taxon>Datureae</taxon>
        <taxon>Datura</taxon>
    </lineage>
</organism>
<feature type="compositionally biased region" description="Polar residues" evidence="1">
    <location>
        <begin position="21"/>
        <end position="40"/>
    </location>
</feature>
<reference evidence="2 3" key="1">
    <citation type="journal article" date="2021" name="BMC Genomics">
        <title>Datura genome reveals duplications of psychoactive alkaloid biosynthetic genes and high mutation rate following tissue culture.</title>
        <authorList>
            <person name="Rajewski A."/>
            <person name="Carter-House D."/>
            <person name="Stajich J."/>
            <person name="Litt A."/>
        </authorList>
    </citation>
    <scope>NUCLEOTIDE SEQUENCE [LARGE SCALE GENOMIC DNA]</scope>
    <source>
        <strain evidence="2">AR-01</strain>
    </source>
</reference>
<dbReference type="Proteomes" id="UP000823775">
    <property type="component" value="Unassembled WGS sequence"/>
</dbReference>
<feature type="non-terminal residue" evidence="2">
    <location>
        <position position="1"/>
    </location>
</feature>
<accession>A0ABS8UTA2</accession>
<name>A0ABS8UTA2_DATST</name>
<evidence type="ECO:0000256" key="1">
    <source>
        <dbReference type="SAM" id="MobiDB-lite"/>
    </source>
</evidence>
<evidence type="ECO:0000313" key="2">
    <source>
        <dbReference type="EMBL" id="MCD9561423.1"/>
    </source>
</evidence>
<feature type="region of interest" description="Disordered" evidence="1">
    <location>
        <begin position="1"/>
        <end position="62"/>
    </location>
</feature>
<proteinExistence type="predicted"/>
<gene>
    <name evidence="2" type="ORF">HAX54_020529</name>
</gene>